<evidence type="ECO:0000256" key="7">
    <source>
        <dbReference type="RuleBase" id="RU000461"/>
    </source>
</evidence>
<organism evidence="9 10">
    <name type="scientific">Streptomyces gilvosporeus</name>
    <dbReference type="NCBI Taxonomy" id="553510"/>
    <lineage>
        <taxon>Bacteria</taxon>
        <taxon>Bacillati</taxon>
        <taxon>Actinomycetota</taxon>
        <taxon>Actinomycetes</taxon>
        <taxon>Kitasatosporales</taxon>
        <taxon>Streptomycetaceae</taxon>
        <taxon>Streptomyces</taxon>
    </lineage>
</organism>
<evidence type="ECO:0000256" key="4">
    <source>
        <dbReference type="ARBA" id="ARBA00023002"/>
    </source>
</evidence>
<evidence type="ECO:0000256" key="6">
    <source>
        <dbReference type="ARBA" id="ARBA00023033"/>
    </source>
</evidence>
<dbReference type="CDD" id="cd11029">
    <property type="entry name" value="CYP107-like"/>
    <property type="match status" value="1"/>
</dbReference>
<dbReference type="GO" id="GO:0016705">
    <property type="term" value="F:oxidoreductase activity, acting on paired donors, with incorporation or reduction of molecular oxygen"/>
    <property type="evidence" value="ECO:0007669"/>
    <property type="project" value="InterPro"/>
</dbReference>
<sequence>MTATPVGRATPPGLPPSLQDLIGKHPGEPNVMDPELLADPFGGYGRLREQGPVVRARFMDDTPVWLVTRFEEVRAVLRDPRFVNSPYSVPGHTGPDPRDRLMEVLGIPEEFSVYILESILTSDPPDHARLRRLVSRAFTARRVPDLRPRVEKITDTLLDELPGHADGKGVVDLVEHFAYPLPITVICELVGVPEADRTRWRRFGADLASLEPERIGASFPVMIGHVHELIAARRTDPRDDLITALIRAQDDDGGRLGDTEMVTLVMALVLAGHETTAHLIGNGTAALLSHPDQLRLLKADPGLLPHAVHELMRRCGSVQMTQLRYAAQDVELAGTRIRQGEAVQPVLVSANHDPRHYGDPERLDLTRQSAGEDHLGFGHGMHYCLGAALARQECEVAIGRLLRRYPDLSLAVAPGQLTTQVRRRQPGAWRLLGLPLRLMRTA</sequence>
<keyword evidence="6 7" id="KW-0503">Monooxygenase</keyword>
<dbReference type="InterPro" id="IPR001128">
    <property type="entry name" value="Cyt_P450"/>
</dbReference>
<dbReference type="PANTHER" id="PTHR46696:SF1">
    <property type="entry name" value="CYTOCHROME P450 YJIB-RELATED"/>
    <property type="match status" value="1"/>
</dbReference>
<evidence type="ECO:0000313" key="10">
    <source>
        <dbReference type="Proteomes" id="UP000192726"/>
    </source>
</evidence>
<keyword evidence="2 7" id="KW-0349">Heme</keyword>
<dbReference type="GO" id="GO:0005506">
    <property type="term" value="F:iron ion binding"/>
    <property type="evidence" value="ECO:0007669"/>
    <property type="project" value="InterPro"/>
</dbReference>
<dbReference type="STRING" id="553510.B1H19_20495"/>
<dbReference type="AlphaFoldDB" id="A0A1V0TU74"/>
<dbReference type="InterPro" id="IPR036396">
    <property type="entry name" value="Cyt_P450_sf"/>
</dbReference>
<dbReference type="SUPFAM" id="SSF48264">
    <property type="entry name" value="Cytochrome P450"/>
    <property type="match status" value="1"/>
</dbReference>
<dbReference type="Gene3D" id="1.10.630.10">
    <property type="entry name" value="Cytochrome P450"/>
    <property type="match status" value="1"/>
</dbReference>
<dbReference type="GO" id="GO:0004497">
    <property type="term" value="F:monooxygenase activity"/>
    <property type="evidence" value="ECO:0007669"/>
    <property type="project" value="UniProtKB-KW"/>
</dbReference>
<reference evidence="9 10" key="1">
    <citation type="submission" date="2017-04" db="EMBL/GenBank/DDBJ databases">
        <title>Complete Genome Sequence of Streptomyces gilvosporeus F607, a Capable Producer of Natamycin.</title>
        <authorList>
            <person name="Zong G."/>
            <person name="Zhong C."/>
            <person name="Fu J."/>
            <person name="Qin R."/>
            <person name="Cao G."/>
        </authorList>
    </citation>
    <scope>NUCLEOTIDE SEQUENCE [LARGE SCALE GENOMIC DNA]</scope>
    <source>
        <strain evidence="9 10">F607</strain>
    </source>
</reference>
<dbReference type="GO" id="GO:0020037">
    <property type="term" value="F:heme binding"/>
    <property type="evidence" value="ECO:0007669"/>
    <property type="project" value="InterPro"/>
</dbReference>
<keyword evidence="5 7" id="KW-0408">Iron</keyword>
<dbReference type="PROSITE" id="PS00086">
    <property type="entry name" value="CYTOCHROME_P450"/>
    <property type="match status" value="1"/>
</dbReference>
<dbReference type="FunFam" id="1.10.630.10:FF:000018">
    <property type="entry name" value="Cytochrome P450 monooxygenase"/>
    <property type="match status" value="1"/>
</dbReference>
<evidence type="ECO:0000313" key="9">
    <source>
        <dbReference type="EMBL" id="ARF56242.1"/>
    </source>
</evidence>
<evidence type="ECO:0000256" key="3">
    <source>
        <dbReference type="ARBA" id="ARBA00022723"/>
    </source>
</evidence>
<keyword evidence="3 7" id="KW-0479">Metal-binding</keyword>
<dbReference type="PANTHER" id="PTHR46696">
    <property type="entry name" value="P450, PUTATIVE (EUROFUNG)-RELATED"/>
    <property type="match status" value="1"/>
</dbReference>
<name>A0A1V0TU74_9ACTN</name>
<evidence type="ECO:0000256" key="1">
    <source>
        <dbReference type="ARBA" id="ARBA00010617"/>
    </source>
</evidence>
<protein>
    <submittedName>
        <fullName evidence="9">Cytochrome</fullName>
    </submittedName>
</protein>
<dbReference type="RefSeq" id="WP_083106092.1">
    <property type="nucleotide sequence ID" value="NZ_CP020569.1"/>
</dbReference>
<keyword evidence="10" id="KW-1185">Reference proteome</keyword>
<dbReference type="EMBL" id="CP020569">
    <property type="protein sequence ID" value="ARF56242.1"/>
    <property type="molecule type" value="Genomic_DNA"/>
</dbReference>
<dbReference type="InterPro" id="IPR002397">
    <property type="entry name" value="Cyt_P450_B"/>
</dbReference>
<comment type="similarity">
    <text evidence="1 7">Belongs to the cytochrome P450 family.</text>
</comment>
<dbReference type="InterPro" id="IPR017972">
    <property type="entry name" value="Cyt_P450_CS"/>
</dbReference>
<keyword evidence="4 7" id="KW-0560">Oxidoreductase</keyword>
<dbReference type="Pfam" id="PF00067">
    <property type="entry name" value="p450"/>
    <property type="match status" value="2"/>
</dbReference>
<dbReference type="PRINTS" id="PR00359">
    <property type="entry name" value="BP450"/>
</dbReference>
<proteinExistence type="inferred from homology"/>
<dbReference type="KEGG" id="sgv:B1H19_20495"/>
<evidence type="ECO:0000256" key="2">
    <source>
        <dbReference type="ARBA" id="ARBA00022617"/>
    </source>
</evidence>
<dbReference type="Proteomes" id="UP000192726">
    <property type="component" value="Chromosome"/>
</dbReference>
<feature type="region of interest" description="Disordered" evidence="8">
    <location>
        <begin position="1"/>
        <end position="29"/>
    </location>
</feature>
<evidence type="ECO:0000256" key="8">
    <source>
        <dbReference type="SAM" id="MobiDB-lite"/>
    </source>
</evidence>
<accession>A0A1V0TU74</accession>
<evidence type="ECO:0000256" key="5">
    <source>
        <dbReference type="ARBA" id="ARBA00023004"/>
    </source>
</evidence>
<gene>
    <name evidence="9" type="ORF">B1H19_20495</name>
</gene>